<protein>
    <submittedName>
        <fullName evidence="1">Uncharacterized protein</fullName>
    </submittedName>
</protein>
<evidence type="ECO:0000313" key="2">
    <source>
        <dbReference type="Proteomes" id="UP000241074"/>
    </source>
</evidence>
<reference evidence="1 2" key="2">
    <citation type="submission" date="2018-03" db="EMBL/GenBank/DDBJ databases">
        <authorList>
            <person name="Keele B.F."/>
        </authorList>
    </citation>
    <scope>NUCLEOTIDE SEQUENCE [LARGE SCALE GENOMIC DNA]</scope>
    <source>
        <strain evidence="1 2">D13</strain>
    </source>
</reference>
<dbReference type="RefSeq" id="WP_106893191.1">
    <property type="nucleotide sequence ID" value="NZ_CP027860.1"/>
</dbReference>
<dbReference type="KEGG" id="xba:C7S18_19800"/>
<gene>
    <name evidence="1" type="ORF">C7S18_19800</name>
</gene>
<keyword evidence="2" id="KW-1185">Reference proteome</keyword>
<dbReference type="EMBL" id="CP027860">
    <property type="protein sequence ID" value="AVP99271.1"/>
    <property type="molecule type" value="Genomic_DNA"/>
</dbReference>
<reference evidence="1 2" key="1">
    <citation type="submission" date="2018-03" db="EMBL/GenBank/DDBJ databases">
        <title>Ahniella affigens gen. nov., sp. nov., a gammaproteobacterium isolated from sandy soil near a stream.</title>
        <authorList>
            <person name="Ko Y."/>
            <person name="Kim J.-H."/>
        </authorList>
    </citation>
    <scope>NUCLEOTIDE SEQUENCE [LARGE SCALE GENOMIC DNA]</scope>
    <source>
        <strain evidence="1 2">D13</strain>
    </source>
</reference>
<proteinExistence type="predicted"/>
<dbReference type="Proteomes" id="UP000241074">
    <property type="component" value="Chromosome"/>
</dbReference>
<sequence>MRILLLLALIAISHTTLGRDINPKRLQKIESGGLYSLHEAYVYKSKYYAQKIQHVLMPGPYVEGYRSKDGTYLVGGESSVEIRLLWTGEEGEYVHTTYMTGGVFLPDDQAKLPRMFYVRSSKARTVRTLNGKVVQVWEAGREVPRVQTNPNIATTTVPGASPVAAGVGTAIAFGLINLLIEAGEGKFVTPKRHKGDAAIRDLMLPDEAKDRQVIDYGSSE</sequence>
<name>A0A2P1PWN1_9GAMM</name>
<accession>A0A2P1PWN1</accession>
<evidence type="ECO:0000313" key="1">
    <source>
        <dbReference type="EMBL" id="AVP99271.1"/>
    </source>
</evidence>
<dbReference type="AlphaFoldDB" id="A0A2P1PWN1"/>
<organism evidence="1 2">
    <name type="scientific">Ahniella affigens</name>
    <dbReference type="NCBI Taxonomy" id="2021234"/>
    <lineage>
        <taxon>Bacteria</taxon>
        <taxon>Pseudomonadati</taxon>
        <taxon>Pseudomonadota</taxon>
        <taxon>Gammaproteobacteria</taxon>
        <taxon>Lysobacterales</taxon>
        <taxon>Rhodanobacteraceae</taxon>
        <taxon>Ahniella</taxon>
    </lineage>
</organism>